<dbReference type="EMBL" id="KN838575">
    <property type="protein sequence ID" value="KIK03933.1"/>
    <property type="molecule type" value="Genomic_DNA"/>
</dbReference>
<sequence>MVFGFFSRKPARTQASVEPIPAGPVDSAASNSHQLHTPSPSTDSCVAPPGTLLVISQSEQNTDKTQRPATTSVDLPHEIQRLIFEMAVRSHRGAGFNLIQVAHYVYTWIEPILYERIEILSSSVALSFLQAISAKDCTFLNSSVRALAVSGDLKLKYATPIFAACSQGIVSFSAWGTTVNPVIYLPSIHSPYLRRLAIISNTPATKSYNNPFNIPTRMLTMLTHVVVVTNFSWTSWYDLDRALTLDPTASSASAASLTATPTTLASFAAFQNLTHFAVAEIAWKYISKIRQVAKKLRCLVILSRANSLFHPCVIQGVRSLNDRRIVVVNMEFFSDWPQGDSRYVTTFWETVETLVSGGFISDQGDKWSMGYENTAVDTSQLVGSCPN</sequence>
<dbReference type="Proteomes" id="UP000054477">
    <property type="component" value="Unassembled WGS sequence"/>
</dbReference>
<feature type="region of interest" description="Disordered" evidence="1">
    <location>
        <begin position="1"/>
        <end position="44"/>
    </location>
</feature>
<proteinExistence type="predicted"/>
<reference evidence="2 3" key="1">
    <citation type="submission" date="2014-04" db="EMBL/GenBank/DDBJ databases">
        <authorList>
            <consortium name="DOE Joint Genome Institute"/>
            <person name="Kuo A."/>
            <person name="Kohler A."/>
            <person name="Nagy L.G."/>
            <person name="Floudas D."/>
            <person name="Copeland A."/>
            <person name="Barry K.W."/>
            <person name="Cichocki N."/>
            <person name="Veneault-Fourrey C."/>
            <person name="LaButti K."/>
            <person name="Lindquist E.A."/>
            <person name="Lipzen A."/>
            <person name="Lundell T."/>
            <person name="Morin E."/>
            <person name="Murat C."/>
            <person name="Sun H."/>
            <person name="Tunlid A."/>
            <person name="Henrissat B."/>
            <person name="Grigoriev I.V."/>
            <person name="Hibbett D.S."/>
            <person name="Martin F."/>
            <person name="Nordberg H.P."/>
            <person name="Cantor M.N."/>
            <person name="Hua S.X."/>
        </authorList>
    </citation>
    <scope>NUCLEOTIDE SEQUENCE [LARGE SCALE GENOMIC DNA]</scope>
    <source>
        <strain evidence="2 3">LaAM-08-1</strain>
    </source>
</reference>
<accession>A0A0C9Y7B4</accession>
<evidence type="ECO:0000256" key="1">
    <source>
        <dbReference type="SAM" id="MobiDB-lite"/>
    </source>
</evidence>
<keyword evidence="3" id="KW-1185">Reference proteome</keyword>
<reference evidence="3" key="2">
    <citation type="submission" date="2015-01" db="EMBL/GenBank/DDBJ databases">
        <title>Evolutionary Origins and Diversification of the Mycorrhizal Mutualists.</title>
        <authorList>
            <consortium name="DOE Joint Genome Institute"/>
            <consortium name="Mycorrhizal Genomics Consortium"/>
            <person name="Kohler A."/>
            <person name="Kuo A."/>
            <person name="Nagy L.G."/>
            <person name="Floudas D."/>
            <person name="Copeland A."/>
            <person name="Barry K.W."/>
            <person name="Cichocki N."/>
            <person name="Veneault-Fourrey C."/>
            <person name="LaButti K."/>
            <person name="Lindquist E.A."/>
            <person name="Lipzen A."/>
            <person name="Lundell T."/>
            <person name="Morin E."/>
            <person name="Murat C."/>
            <person name="Riley R."/>
            <person name="Ohm R."/>
            <person name="Sun H."/>
            <person name="Tunlid A."/>
            <person name="Henrissat B."/>
            <person name="Grigoriev I.V."/>
            <person name="Hibbett D.S."/>
            <person name="Martin F."/>
        </authorList>
    </citation>
    <scope>NUCLEOTIDE SEQUENCE [LARGE SCALE GENOMIC DNA]</scope>
    <source>
        <strain evidence="3">LaAM-08-1</strain>
    </source>
</reference>
<dbReference type="OrthoDB" id="3145912at2759"/>
<name>A0A0C9Y7B4_9AGAR</name>
<organism evidence="2 3">
    <name type="scientific">Laccaria amethystina LaAM-08-1</name>
    <dbReference type="NCBI Taxonomy" id="1095629"/>
    <lineage>
        <taxon>Eukaryota</taxon>
        <taxon>Fungi</taxon>
        <taxon>Dikarya</taxon>
        <taxon>Basidiomycota</taxon>
        <taxon>Agaricomycotina</taxon>
        <taxon>Agaricomycetes</taxon>
        <taxon>Agaricomycetidae</taxon>
        <taxon>Agaricales</taxon>
        <taxon>Agaricineae</taxon>
        <taxon>Hydnangiaceae</taxon>
        <taxon>Laccaria</taxon>
    </lineage>
</organism>
<dbReference type="AlphaFoldDB" id="A0A0C9Y7B4"/>
<feature type="compositionally biased region" description="Polar residues" evidence="1">
    <location>
        <begin position="28"/>
        <end position="44"/>
    </location>
</feature>
<evidence type="ECO:0000313" key="2">
    <source>
        <dbReference type="EMBL" id="KIK03933.1"/>
    </source>
</evidence>
<gene>
    <name evidence="2" type="ORF">K443DRAFT_94160</name>
</gene>
<evidence type="ECO:0000313" key="3">
    <source>
        <dbReference type="Proteomes" id="UP000054477"/>
    </source>
</evidence>
<dbReference type="HOGENOM" id="CLU_051720_2_0_1"/>
<protein>
    <submittedName>
        <fullName evidence="2">Uncharacterized protein</fullName>
    </submittedName>
</protein>